<dbReference type="PANTHER" id="PTHR48055">
    <property type="entry name" value="LEUCINE-RICH REPEAT RECEPTOR PROTEIN KINASE EMS1"/>
    <property type="match status" value="1"/>
</dbReference>
<dbReference type="EMBL" id="JAYMYS010000006">
    <property type="protein sequence ID" value="KAK7388196.1"/>
    <property type="molecule type" value="Genomic_DNA"/>
</dbReference>
<protein>
    <submittedName>
        <fullName evidence="1">Uncharacterized protein</fullName>
    </submittedName>
</protein>
<gene>
    <name evidence="1" type="ORF">VNO78_23005</name>
</gene>
<dbReference type="InterPro" id="IPR011009">
    <property type="entry name" value="Kinase-like_dom_sf"/>
</dbReference>
<sequence length="184" mass="19862">MASHSFELSDATRGFDHQRLVGSGGHGHVYKGALMDGSPIAVKALVLPYMDNGSLESRRYPSCGSLDLSIVQKLITNVGDEAIDNMGNSSANLLFGSIGHIAPEKVVNPAFVTASRGQSREIRKKWEVAVAELIELGLLCTQELPSTRPTMLNAADDLNRLKRYLNGYTTANFASSFGISCSTW</sequence>
<organism evidence="1 2">
    <name type="scientific">Psophocarpus tetragonolobus</name>
    <name type="common">Winged bean</name>
    <name type="synonym">Dolichos tetragonolobus</name>
    <dbReference type="NCBI Taxonomy" id="3891"/>
    <lineage>
        <taxon>Eukaryota</taxon>
        <taxon>Viridiplantae</taxon>
        <taxon>Streptophyta</taxon>
        <taxon>Embryophyta</taxon>
        <taxon>Tracheophyta</taxon>
        <taxon>Spermatophyta</taxon>
        <taxon>Magnoliopsida</taxon>
        <taxon>eudicotyledons</taxon>
        <taxon>Gunneridae</taxon>
        <taxon>Pentapetalae</taxon>
        <taxon>rosids</taxon>
        <taxon>fabids</taxon>
        <taxon>Fabales</taxon>
        <taxon>Fabaceae</taxon>
        <taxon>Papilionoideae</taxon>
        <taxon>50 kb inversion clade</taxon>
        <taxon>NPAAA clade</taxon>
        <taxon>indigoferoid/millettioid clade</taxon>
        <taxon>Phaseoleae</taxon>
        <taxon>Psophocarpus</taxon>
    </lineage>
</organism>
<name>A0AAN9S429_PSOTE</name>
<proteinExistence type="predicted"/>
<evidence type="ECO:0000313" key="2">
    <source>
        <dbReference type="Proteomes" id="UP001386955"/>
    </source>
</evidence>
<keyword evidence="2" id="KW-1185">Reference proteome</keyword>
<dbReference type="SUPFAM" id="SSF56112">
    <property type="entry name" value="Protein kinase-like (PK-like)"/>
    <property type="match status" value="1"/>
</dbReference>
<dbReference type="InterPro" id="IPR051564">
    <property type="entry name" value="LRR_receptor-like_kinase"/>
</dbReference>
<dbReference type="Proteomes" id="UP001386955">
    <property type="component" value="Unassembled WGS sequence"/>
</dbReference>
<dbReference type="PANTHER" id="PTHR48055:SF55">
    <property type="entry name" value="PROTEIN KINASE DOMAIN-CONTAINING PROTEIN"/>
    <property type="match status" value="1"/>
</dbReference>
<dbReference type="Gene3D" id="3.30.200.20">
    <property type="entry name" value="Phosphorylase Kinase, domain 1"/>
    <property type="match status" value="1"/>
</dbReference>
<dbReference type="AlphaFoldDB" id="A0AAN9S429"/>
<accession>A0AAN9S429</accession>
<comment type="caution">
    <text evidence="1">The sequence shown here is derived from an EMBL/GenBank/DDBJ whole genome shotgun (WGS) entry which is preliminary data.</text>
</comment>
<dbReference type="GO" id="GO:0016020">
    <property type="term" value="C:membrane"/>
    <property type="evidence" value="ECO:0007669"/>
    <property type="project" value="TreeGrafter"/>
</dbReference>
<reference evidence="1 2" key="1">
    <citation type="submission" date="2024-01" db="EMBL/GenBank/DDBJ databases">
        <title>The genomes of 5 underutilized Papilionoideae crops provide insights into root nodulation and disease resistanc.</title>
        <authorList>
            <person name="Jiang F."/>
        </authorList>
    </citation>
    <scope>NUCLEOTIDE SEQUENCE [LARGE SCALE GENOMIC DNA]</scope>
    <source>
        <strain evidence="1">DUOXIRENSHENG_FW03</strain>
        <tissue evidence="1">Leaves</tissue>
    </source>
</reference>
<evidence type="ECO:0000313" key="1">
    <source>
        <dbReference type="EMBL" id="KAK7388196.1"/>
    </source>
</evidence>